<keyword evidence="1" id="KW-0812">Transmembrane</keyword>
<name>A0A914CNI5_9BILA</name>
<dbReference type="AlphaFoldDB" id="A0A914CNI5"/>
<accession>A0A914CNI5</accession>
<protein>
    <submittedName>
        <fullName evidence="3">Uncharacterized protein</fullName>
    </submittedName>
</protein>
<keyword evidence="2" id="KW-1185">Reference proteome</keyword>
<evidence type="ECO:0000256" key="1">
    <source>
        <dbReference type="SAM" id="Phobius"/>
    </source>
</evidence>
<reference evidence="3" key="1">
    <citation type="submission" date="2022-11" db="UniProtKB">
        <authorList>
            <consortium name="WormBaseParasite"/>
        </authorList>
    </citation>
    <scope>IDENTIFICATION</scope>
</reference>
<keyword evidence="1" id="KW-1133">Transmembrane helix</keyword>
<dbReference type="WBParaSite" id="ACRNAN_scaffold12764.g7472.t1">
    <property type="protein sequence ID" value="ACRNAN_scaffold12764.g7472.t1"/>
    <property type="gene ID" value="ACRNAN_scaffold12764.g7472"/>
</dbReference>
<evidence type="ECO:0000313" key="3">
    <source>
        <dbReference type="WBParaSite" id="ACRNAN_scaffold12764.g7472.t1"/>
    </source>
</evidence>
<feature type="transmembrane region" description="Helical" evidence="1">
    <location>
        <begin position="6"/>
        <end position="27"/>
    </location>
</feature>
<organism evidence="2 3">
    <name type="scientific">Acrobeloides nanus</name>
    <dbReference type="NCBI Taxonomy" id="290746"/>
    <lineage>
        <taxon>Eukaryota</taxon>
        <taxon>Metazoa</taxon>
        <taxon>Ecdysozoa</taxon>
        <taxon>Nematoda</taxon>
        <taxon>Chromadorea</taxon>
        <taxon>Rhabditida</taxon>
        <taxon>Tylenchina</taxon>
        <taxon>Cephalobomorpha</taxon>
        <taxon>Cephaloboidea</taxon>
        <taxon>Cephalobidae</taxon>
        <taxon>Acrobeloides</taxon>
    </lineage>
</organism>
<keyword evidence="1" id="KW-0472">Membrane</keyword>
<sequence>MNITGLMLGLAVICLFEVAYLSIRLFYVIFMNEEAIFTLVDRHSVELVKKNCFNVPTVCPEDHPLQHR</sequence>
<proteinExistence type="predicted"/>
<evidence type="ECO:0000313" key="2">
    <source>
        <dbReference type="Proteomes" id="UP000887540"/>
    </source>
</evidence>
<dbReference type="Proteomes" id="UP000887540">
    <property type="component" value="Unplaced"/>
</dbReference>